<keyword evidence="8" id="KW-0411">Iron-sulfur</keyword>
<evidence type="ECO:0000256" key="1">
    <source>
        <dbReference type="ARBA" id="ARBA00001966"/>
    </source>
</evidence>
<evidence type="ECO:0000256" key="8">
    <source>
        <dbReference type="ARBA" id="ARBA00023014"/>
    </source>
</evidence>
<dbReference type="Pfam" id="PF06463">
    <property type="entry name" value="Mob_synth_C"/>
    <property type="match status" value="1"/>
</dbReference>
<dbReference type="Gene3D" id="3.20.20.70">
    <property type="entry name" value="Aldolase class I"/>
    <property type="match status" value="1"/>
</dbReference>
<dbReference type="Proteomes" id="UP000092420">
    <property type="component" value="Unassembled WGS sequence"/>
</dbReference>
<keyword evidence="10" id="KW-0501">Molybdenum cofactor biosynthesis</keyword>
<name>A0A150JIM0_9EURY</name>
<dbReference type="Pfam" id="PF04055">
    <property type="entry name" value="Radical_SAM"/>
    <property type="match status" value="1"/>
</dbReference>
<keyword evidence="11" id="KW-0456">Lyase</keyword>
<feature type="domain" description="Radical SAM core" evidence="13">
    <location>
        <begin position="1"/>
        <end position="225"/>
    </location>
</feature>
<dbReference type="GO" id="GO:0005525">
    <property type="term" value="F:GTP binding"/>
    <property type="evidence" value="ECO:0007669"/>
    <property type="project" value="UniProtKB-KW"/>
</dbReference>
<dbReference type="GO" id="GO:0061799">
    <property type="term" value="F:cyclic pyranopterin monophosphate synthase activity"/>
    <property type="evidence" value="ECO:0007669"/>
    <property type="project" value="TreeGrafter"/>
</dbReference>
<keyword evidence="7" id="KW-0408">Iron</keyword>
<dbReference type="PANTHER" id="PTHR22960">
    <property type="entry name" value="MOLYBDOPTERIN COFACTOR SYNTHESIS PROTEIN A"/>
    <property type="match status" value="1"/>
</dbReference>
<keyword evidence="6" id="KW-0547">Nucleotide-binding</keyword>
<evidence type="ECO:0000256" key="2">
    <source>
        <dbReference type="ARBA" id="ARBA00012167"/>
    </source>
</evidence>
<dbReference type="PROSITE" id="PS51918">
    <property type="entry name" value="RADICAL_SAM"/>
    <property type="match status" value="1"/>
</dbReference>
<accession>A0A150JIM0</accession>
<dbReference type="GO" id="GO:0051539">
    <property type="term" value="F:4 iron, 4 sulfur cluster binding"/>
    <property type="evidence" value="ECO:0007669"/>
    <property type="project" value="UniProtKB-KW"/>
</dbReference>
<dbReference type="InterPro" id="IPR013785">
    <property type="entry name" value="Aldolase_TIM"/>
</dbReference>
<sequence length="296" mass="34267">MSELPVKVLRTALTQRCNLNCIYCHHEGECSQANNVKNEIKKEDIEDLLKVSKDLGIKKVRFTGGEPLLRKDIVEIIEIASKYMDDISISTNGVLLSDTISDLKRAGISRVNVTLNTLNEDVYKSITGKNKLQEVLAGIEKTYEEKIFPIKVNMVVMQRNYREIKNLINYTKEGMVLQLIELISDKNGTDSKFYKENYASLVPIEEYLEKHSIKIVEREKQRRKKYFVPQEIEVVRSMHNTVFCNNCSSIRVTSEGEIKNCLFRNDNLIKISDFSDHKKLKDKLIFSIKTKTPYWC</sequence>
<dbReference type="GO" id="GO:0061798">
    <property type="term" value="F:GTP 3',8'-cyclase activity"/>
    <property type="evidence" value="ECO:0007669"/>
    <property type="project" value="UniProtKB-EC"/>
</dbReference>
<dbReference type="UniPathway" id="UPA00344"/>
<dbReference type="InterPro" id="IPR000385">
    <property type="entry name" value="MoaA_NifB_PqqE_Fe-S-bd_CS"/>
</dbReference>
<dbReference type="InterPro" id="IPR040064">
    <property type="entry name" value="MoaA-like"/>
</dbReference>
<evidence type="ECO:0000256" key="3">
    <source>
        <dbReference type="ARBA" id="ARBA00022485"/>
    </source>
</evidence>
<evidence type="ECO:0000313" key="16">
    <source>
        <dbReference type="Proteomes" id="UP000092420"/>
    </source>
</evidence>
<dbReference type="SFLD" id="SFLDG01386">
    <property type="entry name" value="main_SPASM_domain-containing"/>
    <property type="match status" value="1"/>
</dbReference>
<dbReference type="InterPro" id="IPR006638">
    <property type="entry name" value="Elp3/MiaA/NifB-like_rSAM"/>
</dbReference>
<keyword evidence="5" id="KW-0479">Metal-binding</keyword>
<evidence type="ECO:0000313" key="14">
    <source>
        <dbReference type="EMBL" id="KYC53899.1"/>
    </source>
</evidence>
<dbReference type="SMART" id="SM00729">
    <property type="entry name" value="Elp3"/>
    <property type="match status" value="1"/>
</dbReference>
<keyword evidence="3" id="KW-0004">4Fe-4S</keyword>
<dbReference type="PATRIC" id="fig|1706433.3.peg.1352"/>
<evidence type="ECO:0000256" key="10">
    <source>
        <dbReference type="ARBA" id="ARBA00023150"/>
    </source>
</evidence>
<dbReference type="PATRIC" id="fig|1706435.3.peg.1211"/>
<dbReference type="GO" id="GO:0006777">
    <property type="term" value="P:Mo-molybdopterin cofactor biosynthetic process"/>
    <property type="evidence" value="ECO:0007669"/>
    <property type="project" value="UniProtKB-KW"/>
</dbReference>
<dbReference type="GO" id="GO:0046872">
    <property type="term" value="F:metal ion binding"/>
    <property type="evidence" value="ECO:0007669"/>
    <property type="project" value="UniProtKB-KW"/>
</dbReference>
<evidence type="ECO:0000256" key="7">
    <source>
        <dbReference type="ARBA" id="ARBA00023004"/>
    </source>
</evidence>
<comment type="cofactor">
    <cofactor evidence="1">
        <name>[4Fe-4S] cluster</name>
        <dbReference type="ChEBI" id="CHEBI:49883"/>
    </cofactor>
</comment>
<dbReference type="EC" id="4.1.99.22" evidence="2"/>
<dbReference type="PANTHER" id="PTHR22960:SF0">
    <property type="entry name" value="MOLYBDENUM COFACTOR BIOSYNTHESIS PROTEIN 1"/>
    <property type="match status" value="1"/>
</dbReference>
<dbReference type="CDD" id="cd01335">
    <property type="entry name" value="Radical_SAM"/>
    <property type="match status" value="1"/>
</dbReference>
<reference evidence="15 16" key="1">
    <citation type="journal article" date="2016" name="ISME J.">
        <title>Chasing the elusive Euryarchaeota class WSA2: genomes reveal a uniquely fastidious methyl-reducing methanogen.</title>
        <authorList>
            <person name="Nobu M.K."/>
            <person name="Narihiro T."/>
            <person name="Kuroda K."/>
            <person name="Mei R."/>
            <person name="Liu W.T."/>
        </authorList>
    </citation>
    <scope>NUCLEOTIDE SEQUENCE [LARGE SCALE GENOMIC DNA]</scope>
    <source>
        <strain evidence="14">ADurb1013_Bin02101</strain>
        <strain evidence="15">ADurb1213_Bin02801</strain>
    </source>
</reference>
<evidence type="ECO:0000259" key="13">
    <source>
        <dbReference type="PROSITE" id="PS51918"/>
    </source>
</evidence>
<comment type="catalytic activity">
    <reaction evidence="12">
        <text>GTP + AH2 + S-adenosyl-L-methionine = (8S)-3',8-cyclo-7,8-dihydroguanosine 5'-triphosphate + 5'-deoxyadenosine + L-methionine + A + H(+)</text>
        <dbReference type="Rhea" id="RHEA:49576"/>
        <dbReference type="ChEBI" id="CHEBI:13193"/>
        <dbReference type="ChEBI" id="CHEBI:15378"/>
        <dbReference type="ChEBI" id="CHEBI:17319"/>
        <dbReference type="ChEBI" id="CHEBI:17499"/>
        <dbReference type="ChEBI" id="CHEBI:37565"/>
        <dbReference type="ChEBI" id="CHEBI:57844"/>
        <dbReference type="ChEBI" id="CHEBI:59789"/>
        <dbReference type="ChEBI" id="CHEBI:131766"/>
        <dbReference type="EC" id="4.1.99.22"/>
    </reaction>
</comment>
<dbReference type="SFLD" id="SFLDG01067">
    <property type="entry name" value="SPASM/twitch_domain_containing"/>
    <property type="match status" value="1"/>
</dbReference>
<dbReference type="EMBL" id="LNJE01000014">
    <property type="protein sequence ID" value="KYC57070.1"/>
    <property type="molecule type" value="Genomic_DNA"/>
</dbReference>
<evidence type="ECO:0000313" key="15">
    <source>
        <dbReference type="EMBL" id="KYC57070.1"/>
    </source>
</evidence>
<evidence type="ECO:0000256" key="11">
    <source>
        <dbReference type="ARBA" id="ARBA00023239"/>
    </source>
</evidence>
<proteinExistence type="predicted"/>
<accession>A0A150JFT4</accession>
<accession>A0A150J9I0</accession>
<organism evidence="15">
    <name type="scientific">Candidatus Methanofastidiosum methylothiophilum</name>
    <dbReference type="NCBI Taxonomy" id="1705564"/>
    <lineage>
        <taxon>Archaea</taxon>
        <taxon>Methanobacteriati</taxon>
        <taxon>Methanobacteriota</taxon>
        <taxon>Stenosarchaea group</taxon>
        <taxon>Candidatus Methanofastidiosia</taxon>
        <taxon>Candidatus Methanofastidiosales</taxon>
        <taxon>Candidatus Methanofastidiosaceae</taxon>
        <taxon>Candidatus Methanofastidiosum</taxon>
    </lineage>
</organism>
<gene>
    <name evidence="14" type="ORF">AN188_01339</name>
    <name evidence="15" type="ORF">APG09_01218</name>
</gene>
<evidence type="ECO:0000256" key="12">
    <source>
        <dbReference type="ARBA" id="ARBA00048697"/>
    </source>
</evidence>
<keyword evidence="4" id="KW-0949">S-adenosyl-L-methionine</keyword>
<dbReference type="AlphaFoldDB" id="A0A150JIM0"/>
<dbReference type="InterPro" id="IPR010505">
    <property type="entry name" value="MoaA_twitch"/>
</dbReference>
<dbReference type="InterPro" id="IPR050105">
    <property type="entry name" value="MoCo_biosynth_MoaA/MoaC"/>
</dbReference>
<evidence type="ECO:0000256" key="4">
    <source>
        <dbReference type="ARBA" id="ARBA00022691"/>
    </source>
</evidence>
<protein>
    <recommendedName>
        <fullName evidence="2">GTP 3',8-cyclase</fullName>
        <ecNumber evidence="2">4.1.99.22</ecNumber>
    </recommendedName>
</protein>
<keyword evidence="9" id="KW-0342">GTP-binding</keyword>
<dbReference type="SUPFAM" id="SSF102114">
    <property type="entry name" value="Radical SAM enzymes"/>
    <property type="match status" value="1"/>
</dbReference>
<dbReference type="EMBL" id="LNJB01000021">
    <property type="protein sequence ID" value="KYC53899.1"/>
    <property type="molecule type" value="Genomic_DNA"/>
</dbReference>
<dbReference type="NCBIfam" id="NF001199">
    <property type="entry name" value="PRK00164.2-1"/>
    <property type="match status" value="1"/>
</dbReference>
<evidence type="ECO:0000256" key="5">
    <source>
        <dbReference type="ARBA" id="ARBA00022723"/>
    </source>
</evidence>
<dbReference type="InterPro" id="IPR058240">
    <property type="entry name" value="rSAM_sf"/>
</dbReference>
<evidence type="ECO:0000256" key="6">
    <source>
        <dbReference type="ARBA" id="ARBA00022741"/>
    </source>
</evidence>
<dbReference type="SFLD" id="SFLDG01383">
    <property type="entry name" value="cyclic_pyranopterin_phosphate"/>
    <property type="match status" value="1"/>
</dbReference>
<evidence type="ECO:0000256" key="9">
    <source>
        <dbReference type="ARBA" id="ARBA00023134"/>
    </source>
</evidence>
<dbReference type="InterPro" id="IPR007197">
    <property type="entry name" value="rSAM"/>
</dbReference>
<comment type="caution">
    <text evidence="15">The sequence shown here is derived from an EMBL/GenBank/DDBJ whole genome shotgun (WGS) entry which is preliminary data.</text>
</comment>
<dbReference type="PROSITE" id="PS01305">
    <property type="entry name" value="MOAA_NIFB_PQQE"/>
    <property type="match status" value="1"/>
</dbReference>
<dbReference type="SFLD" id="SFLDS00029">
    <property type="entry name" value="Radical_SAM"/>
    <property type="match status" value="1"/>
</dbReference>